<dbReference type="AlphaFoldDB" id="A0A498M8K0"/>
<reference evidence="1 2" key="1">
    <citation type="submission" date="2018-03" db="EMBL/GenBank/DDBJ databases">
        <title>Draft genome sequence of Rohu Carp (Labeo rohita).</title>
        <authorList>
            <person name="Das P."/>
            <person name="Kushwaha B."/>
            <person name="Joshi C.G."/>
            <person name="Kumar D."/>
            <person name="Nagpure N.S."/>
            <person name="Sahoo L."/>
            <person name="Das S.P."/>
            <person name="Bit A."/>
            <person name="Patnaik S."/>
            <person name="Meher P.K."/>
            <person name="Jayasankar P."/>
            <person name="Koringa P.G."/>
            <person name="Patel N.V."/>
            <person name="Hinsu A.T."/>
            <person name="Kumar R."/>
            <person name="Pandey M."/>
            <person name="Agarwal S."/>
            <person name="Srivastava S."/>
            <person name="Singh M."/>
            <person name="Iquebal M.A."/>
            <person name="Jaiswal S."/>
            <person name="Angadi U.B."/>
            <person name="Kumar N."/>
            <person name="Raza M."/>
            <person name="Shah T.M."/>
            <person name="Rai A."/>
            <person name="Jena J.K."/>
        </authorList>
    </citation>
    <scope>NUCLEOTIDE SEQUENCE [LARGE SCALE GENOMIC DNA]</scope>
    <source>
        <strain evidence="1">DASCIFA01</strain>
        <tissue evidence="1">Testis</tissue>
    </source>
</reference>
<proteinExistence type="predicted"/>
<evidence type="ECO:0000313" key="1">
    <source>
        <dbReference type="EMBL" id="RXN13487.1"/>
    </source>
</evidence>
<organism evidence="1 2">
    <name type="scientific">Labeo rohita</name>
    <name type="common">Indian major carp</name>
    <name type="synonym">Cyprinus rohita</name>
    <dbReference type="NCBI Taxonomy" id="84645"/>
    <lineage>
        <taxon>Eukaryota</taxon>
        <taxon>Metazoa</taxon>
        <taxon>Chordata</taxon>
        <taxon>Craniata</taxon>
        <taxon>Vertebrata</taxon>
        <taxon>Euteleostomi</taxon>
        <taxon>Actinopterygii</taxon>
        <taxon>Neopterygii</taxon>
        <taxon>Teleostei</taxon>
        <taxon>Ostariophysi</taxon>
        <taxon>Cypriniformes</taxon>
        <taxon>Cyprinidae</taxon>
        <taxon>Labeoninae</taxon>
        <taxon>Labeonini</taxon>
        <taxon>Labeo</taxon>
    </lineage>
</organism>
<keyword evidence="2" id="KW-1185">Reference proteome</keyword>
<protein>
    <submittedName>
        <fullName evidence="1">Uncharacterized protein</fullName>
    </submittedName>
</protein>
<dbReference type="Proteomes" id="UP000290572">
    <property type="component" value="Unassembled WGS sequence"/>
</dbReference>
<gene>
    <name evidence="1" type="ORF">ROHU_009676</name>
</gene>
<accession>A0A498M8K0</accession>
<evidence type="ECO:0000313" key="2">
    <source>
        <dbReference type="Proteomes" id="UP000290572"/>
    </source>
</evidence>
<name>A0A498M8K0_LABRO</name>
<sequence length="90" mass="10380">MLEKEVLEKEVPPLDVECVLVEEVQSPKEAPVLNTALEDENHLLLNLKIILEIRWNMPGYESGEASNEALEEEPELVWSESEVTRLIYYI</sequence>
<comment type="caution">
    <text evidence="1">The sequence shown here is derived from an EMBL/GenBank/DDBJ whole genome shotgun (WGS) entry which is preliminary data.</text>
</comment>
<dbReference type="EMBL" id="QBIY01012978">
    <property type="protein sequence ID" value="RXN13487.1"/>
    <property type="molecule type" value="Genomic_DNA"/>
</dbReference>